<gene>
    <name evidence="1" type="ORF">FEG63_12935</name>
</gene>
<sequence>MNHPSGDAHDAALDGVTKAVSAMVERIFTTLDAIGSELSSLWNRLEASDVRPRSTDLGVLRNVVIAELQQHSRLLNGAGLVIAEDRLADSRRHVEWWRPDPGRGVSNRVKLDLNPQSEYFYDYSTMAWFAGPRDHGTRWIHGPYLDFTCADLNVCTLAVPVTSRGGAFLGIAGADAPVARIDAELLPKFQTSGHLLALVNAEGRIIVANHVDYVGGSRIKVPHGTRPAWPVPATTWTLISLD</sequence>
<evidence type="ECO:0000313" key="2">
    <source>
        <dbReference type="Proteomes" id="UP000708347"/>
    </source>
</evidence>
<organism evidence="1 2">
    <name type="scientific">Mycolicibacterium sphagni</name>
    <dbReference type="NCBI Taxonomy" id="1786"/>
    <lineage>
        <taxon>Bacteria</taxon>
        <taxon>Bacillati</taxon>
        <taxon>Actinomycetota</taxon>
        <taxon>Actinomycetes</taxon>
        <taxon>Mycobacteriales</taxon>
        <taxon>Mycobacteriaceae</taxon>
        <taxon>Mycolicibacterium</taxon>
    </lineage>
</organism>
<dbReference type="EMBL" id="VBSB01000008">
    <property type="protein sequence ID" value="NTY60451.1"/>
    <property type="molecule type" value="Genomic_DNA"/>
</dbReference>
<accession>A0ABX2K036</accession>
<reference evidence="1 2" key="1">
    <citation type="submission" date="2019-05" db="EMBL/GenBank/DDBJ databases">
        <title>Mycolicibacterium sphagni ENV482 genome assembly.</title>
        <authorList>
            <person name="Chen W."/>
            <person name="Faulkner N.W."/>
            <person name="Hyman M.R."/>
        </authorList>
    </citation>
    <scope>NUCLEOTIDE SEQUENCE [LARGE SCALE GENOMIC DNA]</scope>
    <source>
        <strain evidence="1 2">ENV482</strain>
    </source>
</reference>
<protein>
    <recommendedName>
        <fullName evidence="3">Cache domain-containing protein</fullName>
    </recommendedName>
</protein>
<dbReference type="CDD" id="cd12913">
    <property type="entry name" value="PDC1_MCP_like"/>
    <property type="match status" value="1"/>
</dbReference>
<dbReference type="Gene3D" id="3.30.450.20">
    <property type="entry name" value="PAS domain"/>
    <property type="match status" value="1"/>
</dbReference>
<keyword evidence="2" id="KW-1185">Reference proteome</keyword>
<proteinExistence type="predicted"/>
<comment type="caution">
    <text evidence="1">The sequence shown here is derived from an EMBL/GenBank/DDBJ whole genome shotgun (WGS) entry which is preliminary data.</text>
</comment>
<dbReference type="RefSeq" id="WP_174398269.1">
    <property type="nucleotide sequence ID" value="NZ_VBSB01000008.1"/>
</dbReference>
<dbReference type="Proteomes" id="UP000708347">
    <property type="component" value="Unassembled WGS sequence"/>
</dbReference>
<name>A0ABX2K036_9MYCO</name>
<evidence type="ECO:0000313" key="1">
    <source>
        <dbReference type="EMBL" id="NTY60451.1"/>
    </source>
</evidence>
<evidence type="ECO:0008006" key="3">
    <source>
        <dbReference type="Google" id="ProtNLM"/>
    </source>
</evidence>